<evidence type="ECO:0000313" key="3">
    <source>
        <dbReference type="Proteomes" id="UP000182101"/>
    </source>
</evidence>
<feature type="region of interest" description="Disordered" evidence="1">
    <location>
        <begin position="637"/>
        <end position="682"/>
    </location>
</feature>
<protein>
    <submittedName>
        <fullName evidence="2">Uncharacterized protein</fullName>
    </submittedName>
</protein>
<organism evidence="2 3">
    <name type="scientific">Alteromonas mediterranea</name>
    <dbReference type="NCBI Taxonomy" id="314275"/>
    <lineage>
        <taxon>Bacteria</taxon>
        <taxon>Pseudomonadati</taxon>
        <taxon>Pseudomonadota</taxon>
        <taxon>Gammaproteobacteria</taxon>
        <taxon>Alteromonadales</taxon>
        <taxon>Alteromonadaceae</taxon>
        <taxon>Alteromonas/Salinimonas group</taxon>
        <taxon>Alteromonas</taxon>
    </lineage>
</organism>
<feature type="compositionally biased region" description="Basic and acidic residues" evidence="1">
    <location>
        <begin position="832"/>
        <end position="841"/>
    </location>
</feature>
<feature type="region of interest" description="Disordered" evidence="1">
    <location>
        <begin position="832"/>
        <end position="972"/>
    </location>
</feature>
<feature type="compositionally biased region" description="Basic and acidic residues" evidence="1">
    <location>
        <begin position="864"/>
        <end position="879"/>
    </location>
</feature>
<dbReference type="Proteomes" id="UP000182101">
    <property type="component" value="Plasmid pAMCP48-600"/>
</dbReference>
<dbReference type="AlphaFoldDB" id="A0AAC9JDX6"/>
<evidence type="ECO:0000256" key="1">
    <source>
        <dbReference type="SAM" id="MobiDB-lite"/>
    </source>
</evidence>
<geneLocation type="plasmid" evidence="3">
    <name>pamcp48-600</name>
</geneLocation>
<sequence>MASPATPLASALAETFRDEEDQVRAQQLFELNAYRSNVDTQEYRKIAQLIAELALAGKGQSESQRDIEMAALRLAGLANGSISLLEESQQKEVLDTLLPRAMGEGPDSSFYSEHLSQLLLRHASPNDTAPVLKKNVKEHLDKFLNKERVEWLVSKVESGSIVSPFDETDSDPIEDIKAKYGIPKTSQANKAKPNEDTAKVSREALAEKDVSASLEERIHRDAAKRKFDIDVQVDALNKMNALFAKPENASWAEKNVWDKVKGKIGEKVDRITLQDPIKYPKESLFSKTLVDMDPETMLTKRELLRFNTLGSFKAKFASAKVSDDVYSYAALSAMSKGIRYPMIKSTFTDPNESFQFVNNMTKALVEAGYDVNDIRVSPHLRRVFEERIKPNYAQENALEEAPEELVADPELEANKLGRQGEGPVLPPSNEQSRFEPEAADKLEFIKNQIKEMNEHPLKISKGMNDPDKKQKFSDLSNEDVGKILQLAPLLNMPDQGWKDLVAGTGLAPESRKQVEATARYITKLVDSLTPDEAGKTKLDPEKNNKQLARLKELRPILQTSMPDLYEKLSNNLSLLNRPSADNDGFIIPDELWLRKPEISSSSDEYSVAMSQQSFADWEKAVANAKNEYMKGVAASKLKSNNSGSNAEDLALDNAEPEQTPPSHFKDIPPPESELSPIPSEEGVETAPVMEEKTVSSKSANQEAEVTQEVTAKQNTNPYAGEWVARVSKENAVVELASEDIQTIANLSEDDVNYFNTNPPAKEDMSGSEFANLRRHIQDVRDAINPFQESPSEQQIDILRKVPRDYLQDILPEGALNALDEKATQPEYNIAADVEKNSEKIDPMSLTDKVSDASPTSVENIENVELEKAAPPEKSSEKVDPMSLTDEVSDSAPTSGEKGDDIELEKALSTSDSIDNAMGATEELPLNYAEDWTPSPPEDFEDIPLPTEHDMGPQHNENEMEVEPLESYSPRRR</sequence>
<dbReference type="EMBL" id="CP018025">
    <property type="protein sequence ID" value="APD91900.1"/>
    <property type="molecule type" value="Genomic_DNA"/>
</dbReference>
<keyword evidence="2" id="KW-0614">Plasmid</keyword>
<dbReference type="RefSeq" id="WP_071960510.1">
    <property type="nucleotide sequence ID" value="NZ_CP018025.1"/>
</dbReference>
<feature type="compositionally biased region" description="Basic and acidic residues" evidence="1">
    <location>
        <begin position="896"/>
        <end position="905"/>
    </location>
</feature>
<accession>A0AAC9JDX6</accession>
<gene>
    <name evidence="2" type="ORF">BM524_18445</name>
</gene>
<name>A0AAC9JDX6_9ALTE</name>
<feature type="compositionally biased region" description="Basic and acidic residues" evidence="1">
    <location>
        <begin position="946"/>
        <end position="957"/>
    </location>
</feature>
<reference evidence="2 3" key="1">
    <citation type="submission" date="2016-11" db="EMBL/GenBank/DDBJ databases">
        <title>Networking in microbes: conjugative elements and plasmids in the genus Alteromonas.</title>
        <authorList>
            <person name="Lopez-Perez M."/>
            <person name="Ramon-Marco N."/>
            <person name="Rodriguez-Valera F."/>
        </authorList>
    </citation>
    <scope>NUCLEOTIDE SEQUENCE [LARGE SCALE GENOMIC DNA]</scope>
    <source>
        <strain evidence="2 3">CP48</strain>
        <plasmid evidence="3">pamcp48-600</plasmid>
    </source>
</reference>
<evidence type="ECO:0000313" key="2">
    <source>
        <dbReference type="EMBL" id="APD91900.1"/>
    </source>
</evidence>
<proteinExistence type="predicted"/>